<organism evidence="5 6">
    <name type="scientific">Ramlibacter lithotrophicus</name>
    <dbReference type="NCBI Taxonomy" id="2606681"/>
    <lineage>
        <taxon>Bacteria</taxon>
        <taxon>Pseudomonadati</taxon>
        <taxon>Pseudomonadota</taxon>
        <taxon>Betaproteobacteria</taxon>
        <taxon>Burkholderiales</taxon>
        <taxon>Comamonadaceae</taxon>
        <taxon>Ramlibacter</taxon>
    </lineage>
</organism>
<dbReference type="PROSITE" id="PS50987">
    <property type="entry name" value="HTH_ARSR_2"/>
    <property type="match status" value="1"/>
</dbReference>
<keyword evidence="3" id="KW-0804">Transcription</keyword>
<dbReference type="GO" id="GO:0003677">
    <property type="term" value="F:DNA binding"/>
    <property type="evidence" value="ECO:0007669"/>
    <property type="project" value="UniProtKB-KW"/>
</dbReference>
<accession>A0A7X6DD38</accession>
<reference evidence="5 6" key="1">
    <citation type="journal article" date="2020" name="Nature">
        <title>Bacterial chemolithoautotrophy via manganese oxidation.</title>
        <authorList>
            <person name="Yu H."/>
            <person name="Leadbetter J.R."/>
        </authorList>
    </citation>
    <scope>NUCLEOTIDE SEQUENCE [LARGE SCALE GENOMIC DNA]</scope>
    <source>
        <strain evidence="5 6">RBP-1</strain>
    </source>
</reference>
<keyword evidence="2" id="KW-0238">DNA-binding</keyword>
<dbReference type="InterPro" id="IPR051011">
    <property type="entry name" value="Metal_resp_trans_reg"/>
</dbReference>
<gene>
    <name evidence="5" type="ORF">RAMLITH_03720</name>
</gene>
<comment type="caution">
    <text evidence="5">The sequence shown here is derived from an EMBL/GenBank/DDBJ whole genome shotgun (WGS) entry which is preliminary data.</text>
</comment>
<keyword evidence="6" id="KW-1185">Reference proteome</keyword>
<name>A0A7X6DD38_9BURK</name>
<dbReference type="InterPro" id="IPR036390">
    <property type="entry name" value="WH_DNA-bd_sf"/>
</dbReference>
<evidence type="ECO:0000256" key="3">
    <source>
        <dbReference type="ARBA" id="ARBA00023163"/>
    </source>
</evidence>
<keyword evidence="1" id="KW-0805">Transcription regulation</keyword>
<dbReference type="RefSeq" id="WP_168105963.1">
    <property type="nucleotide sequence ID" value="NZ_VTOX01000001.1"/>
</dbReference>
<dbReference type="SUPFAM" id="SSF46785">
    <property type="entry name" value="Winged helix' DNA-binding domain"/>
    <property type="match status" value="1"/>
</dbReference>
<dbReference type="InterPro" id="IPR001845">
    <property type="entry name" value="HTH_ArsR_DNA-bd_dom"/>
</dbReference>
<evidence type="ECO:0000259" key="4">
    <source>
        <dbReference type="PROSITE" id="PS50987"/>
    </source>
</evidence>
<evidence type="ECO:0000313" key="5">
    <source>
        <dbReference type="EMBL" id="NKE64918.1"/>
    </source>
</evidence>
<dbReference type="PANTHER" id="PTHR43132">
    <property type="entry name" value="ARSENICAL RESISTANCE OPERON REPRESSOR ARSR-RELATED"/>
    <property type="match status" value="1"/>
</dbReference>
<dbReference type="InterPro" id="IPR036388">
    <property type="entry name" value="WH-like_DNA-bd_sf"/>
</dbReference>
<dbReference type="Pfam" id="PF12840">
    <property type="entry name" value="HTH_20"/>
    <property type="match status" value="1"/>
</dbReference>
<dbReference type="CDD" id="cd00090">
    <property type="entry name" value="HTH_ARSR"/>
    <property type="match status" value="1"/>
</dbReference>
<dbReference type="GO" id="GO:0003700">
    <property type="term" value="F:DNA-binding transcription factor activity"/>
    <property type="evidence" value="ECO:0007669"/>
    <property type="project" value="InterPro"/>
</dbReference>
<dbReference type="SMART" id="SM00418">
    <property type="entry name" value="HTH_ARSR"/>
    <property type="match status" value="1"/>
</dbReference>
<evidence type="ECO:0000256" key="1">
    <source>
        <dbReference type="ARBA" id="ARBA00023015"/>
    </source>
</evidence>
<feature type="domain" description="HTH arsR-type" evidence="4">
    <location>
        <begin position="2"/>
        <end position="99"/>
    </location>
</feature>
<dbReference type="PANTHER" id="PTHR43132:SF2">
    <property type="entry name" value="ARSENICAL RESISTANCE OPERON REPRESSOR ARSR-RELATED"/>
    <property type="match status" value="1"/>
</dbReference>
<dbReference type="InterPro" id="IPR011991">
    <property type="entry name" value="ArsR-like_HTH"/>
</dbReference>
<dbReference type="Proteomes" id="UP000521868">
    <property type="component" value="Unassembled WGS sequence"/>
</dbReference>
<dbReference type="NCBIfam" id="NF033788">
    <property type="entry name" value="HTH_metalloreg"/>
    <property type="match status" value="1"/>
</dbReference>
<dbReference type="EMBL" id="VTOX01000001">
    <property type="protein sequence ID" value="NKE64918.1"/>
    <property type="molecule type" value="Genomic_DNA"/>
</dbReference>
<dbReference type="AlphaFoldDB" id="A0A7X6DD38"/>
<proteinExistence type="predicted"/>
<evidence type="ECO:0000313" key="6">
    <source>
        <dbReference type="Proteomes" id="UP000521868"/>
    </source>
</evidence>
<evidence type="ECO:0000256" key="2">
    <source>
        <dbReference type="ARBA" id="ARBA00023125"/>
    </source>
</evidence>
<sequence>MNEPADEPLALRALAALAQAQRLRAFRSLVAAGPGGLTPGLLATRLGLAPSALSFHLKELAGSGLVTCEPRGRHLVYRADYGRMNQLLAYLMQHCCQSPACEPDHPGSCRTC</sequence>
<protein>
    <submittedName>
        <fullName evidence="5">Helix-turn-helix transcriptional regulator</fullName>
    </submittedName>
</protein>
<dbReference type="Gene3D" id="1.10.10.10">
    <property type="entry name" value="Winged helix-like DNA-binding domain superfamily/Winged helix DNA-binding domain"/>
    <property type="match status" value="1"/>
</dbReference>